<protein>
    <submittedName>
        <fullName evidence="2">Uncharacterized protein</fullName>
    </submittedName>
</protein>
<keyword evidence="1" id="KW-1133">Transmembrane helix</keyword>
<dbReference type="EMBL" id="CP060244">
    <property type="protein sequence ID" value="QNT78647.1"/>
    <property type="molecule type" value="Genomic_DNA"/>
</dbReference>
<reference evidence="2 3" key="1">
    <citation type="submission" date="2020-08" db="EMBL/GenBank/DDBJ databases">
        <title>Complete genome sequence of Entomobacter blattae G55GP.</title>
        <authorList>
            <person name="Poehlein A."/>
            <person name="Guzman J."/>
            <person name="Daniel R."/>
            <person name="Vilcinskas A."/>
        </authorList>
    </citation>
    <scope>NUCLEOTIDE SEQUENCE [LARGE SCALE GENOMIC DNA]</scope>
    <source>
        <strain evidence="2 3">G55GP</strain>
    </source>
</reference>
<evidence type="ECO:0000313" key="2">
    <source>
        <dbReference type="EMBL" id="QNT78647.1"/>
    </source>
</evidence>
<keyword evidence="1" id="KW-0472">Membrane</keyword>
<name>A0A7H1NS87_9PROT</name>
<accession>A0A7H1NS87</accession>
<evidence type="ECO:0000313" key="3">
    <source>
        <dbReference type="Proteomes" id="UP000516349"/>
    </source>
</evidence>
<gene>
    <name evidence="2" type="ORF">JGUZn3_14220</name>
</gene>
<feature type="transmembrane region" description="Helical" evidence="1">
    <location>
        <begin position="36"/>
        <end position="58"/>
    </location>
</feature>
<dbReference type="AlphaFoldDB" id="A0A7H1NS87"/>
<proteinExistence type="predicted"/>
<dbReference type="KEGG" id="ebla:JGUZn3_14220"/>
<keyword evidence="1" id="KW-0812">Transmembrane</keyword>
<evidence type="ECO:0000256" key="1">
    <source>
        <dbReference type="SAM" id="Phobius"/>
    </source>
</evidence>
<dbReference type="Proteomes" id="UP000516349">
    <property type="component" value="Chromosome"/>
</dbReference>
<organism evidence="2 3">
    <name type="scientific">Entomobacter blattae</name>
    <dbReference type="NCBI Taxonomy" id="2762277"/>
    <lineage>
        <taxon>Bacteria</taxon>
        <taxon>Pseudomonadati</taxon>
        <taxon>Pseudomonadota</taxon>
        <taxon>Alphaproteobacteria</taxon>
        <taxon>Acetobacterales</taxon>
        <taxon>Acetobacteraceae</taxon>
        <taxon>Entomobacter</taxon>
    </lineage>
</organism>
<sequence>MRMLSVCSCLSFSNCSIINRAGFIFIELVIDSPSNFKFMLCGSLGISILINILSNIIFQASEKS</sequence>
<keyword evidence="3" id="KW-1185">Reference proteome</keyword>